<dbReference type="Pfam" id="PF00415">
    <property type="entry name" value="RCC1"/>
    <property type="match status" value="3"/>
</dbReference>
<feature type="non-terminal residue" evidence="2">
    <location>
        <position position="239"/>
    </location>
</feature>
<dbReference type="InterPro" id="IPR009091">
    <property type="entry name" value="RCC1/BLIP-II"/>
</dbReference>
<organism evidence="2 3">
    <name type="scientific">Caldanaerobius fijiensis DSM 17918</name>
    <dbReference type="NCBI Taxonomy" id="1121256"/>
    <lineage>
        <taxon>Bacteria</taxon>
        <taxon>Bacillati</taxon>
        <taxon>Bacillota</taxon>
        <taxon>Clostridia</taxon>
        <taxon>Thermoanaerobacterales</taxon>
        <taxon>Thermoanaerobacteraceae</taxon>
        <taxon>Caldanaerobius</taxon>
    </lineage>
</organism>
<protein>
    <submittedName>
        <fullName evidence="2">Regulator of chromosome condensation (RCC1) repeat-containing protein</fullName>
    </submittedName>
</protein>
<dbReference type="PROSITE" id="PS50012">
    <property type="entry name" value="RCC1_3"/>
    <property type="match status" value="3"/>
</dbReference>
<keyword evidence="3" id="KW-1185">Reference proteome</keyword>
<evidence type="ECO:0000313" key="3">
    <source>
        <dbReference type="Proteomes" id="UP000184088"/>
    </source>
</evidence>
<dbReference type="PROSITE" id="PS00626">
    <property type="entry name" value="RCC1_2"/>
    <property type="match status" value="1"/>
</dbReference>
<evidence type="ECO:0000256" key="1">
    <source>
        <dbReference type="ARBA" id="ARBA00022737"/>
    </source>
</evidence>
<dbReference type="InterPro" id="IPR000408">
    <property type="entry name" value="Reg_chr_condens"/>
</dbReference>
<reference evidence="2 3" key="1">
    <citation type="submission" date="2016-11" db="EMBL/GenBank/DDBJ databases">
        <authorList>
            <person name="Jaros S."/>
            <person name="Januszkiewicz K."/>
            <person name="Wedrychowicz H."/>
        </authorList>
    </citation>
    <scope>NUCLEOTIDE SEQUENCE [LARGE SCALE GENOMIC DNA]</scope>
    <source>
        <strain evidence="2 3">DSM 17918</strain>
    </source>
</reference>
<dbReference type="PRINTS" id="PR00633">
    <property type="entry name" value="RCCNDNSATION"/>
</dbReference>
<dbReference type="STRING" id="1121256.SAMN02746089_01902"/>
<dbReference type="Gene3D" id="2.130.10.30">
    <property type="entry name" value="Regulator of chromosome condensation 1/beta-lactamase-inhibitor protein II"/>
    <property type="match status" value="1"/>
</dbReference>
<dbReference type="Proteomes" id="UP000184088">
    <property type="component" value="Unassembled WGS sequence"/>
</dbReference>
<gene>
    <name evidence="2" type="ORF">SAMN02746089_01902</name>
</gene>
<proteinExistence type="predicted"/>
<accession>A0A1M5BL07</accession>
<sequence>MKSRLKKIILYALIMVFAMFALVQTVPSIHASTTKGFIFASAGPDGKFGTDDDVYITETGNVMQGRVDPTGGVLSSVKLSETSSENKNNNSLQFRISAGNYSSSVLKKDGTVWSCGYNYYGQLGDGTTTDRLISVQAKDLTNATMISAGGYHTVALKSDGTVWTWGRNNYGQIGDGTTTNRYTPVQVQGLTDVVAISAGEYYTVVLKSDGTVWTWGRNNYGQIGDGTTTNRYTPVQVQG</sequence>
<dbReference type="SUPFAM" id="SSF50985">
    <property type="entry name" value="RCC1/BLIP-II"/>
    <property type="match status" value="1"/>
</dbReference>
<evidence type="ECO:0000313" key="2">
    <source>
        <dbReference type="EMBL" id="SHF43159.1"/>
    </source>
</evidence>
<name>A0A1M5BL07_9THEO</name>
<dbReference type="EMBL" id="FQVH01000022">
    <property type="protein sequence ID" value="SHF43159.1"/>
    <property type="molecule type" value="Genomic_DNA"/>
</dbReference>
<dbReference type="PANTHER" id="PTHR22870:SF408">
    <property type="entry name" value="OS09G0560450 PROTEIN"/>
    <property type="match status" value="1"/>
</dbReference>
<dbReference type="InterPro" id="IPR051210">
    <property type="entry name" value="Ub_ligase/GEF_domain"/>
</dbReference>
<dbReference type="RefSeq" id="WP_407641834.1">
    <property type="nucleotide sequence ID" value="NZ_FQVH01000022.1"/>
</dbReference>
<dbReference type="AlphaFoldDB" id="A0A1M5BL07"/>
<dbReference type="PANTHER" id="PTHR22870">
    <property type="entry name" value="REGULATOR OF CHROMOSOME CONDENSATION"/>
    <property type="match status" value="1"/>
</dbReference>
<keyword evidence="1" id="KW-0677">Repeat</keyword>